<gene>
    <name evidence="2" type="ORF">IAB00_01460</name>
</gene>
<dbReference type="InterPro" id="IPR041715">
    <property type="entry name" value="HisRS-like_core"/>
</dbReference>
<dbReference type="GO" id="GO:0016757">
    <property type="term" value="F:glycosyltransferase activity"/>
    <property type="evidence" value="ECO:0007669"/>
    <property type="project" value="UniProtKB-KW"/>
</dbReference>
<organism evidence="2 3">
    <name type="scientific">Candidatus Avidehalobacter gallistercoris</name>
    <dbReference type="NCBI Taxonomy" id="2840694"/>
    <lineage>
        <taxon>Bacteria</taxon>
        <taxon>Bacillati</taxon>
        <taxon>Bacillota</taxon>
        <taxon>Clostridia</taxon>
        <taxon>Eubacteriales</taxon>
        <taxon>Peptococcaceae</taxon>
        <taxon>Peptococcaceae incertae sedis</taxon>
        <taxon>Candidatus Avidehalobacter</taxon>
    </lineage>
</organism>
<dbReference type="EMBL" id="DVMH01000009">
    <property type="protein sequence ID" value="HIU09915.1"/>
    <property type="molecule type" value="Genomic_DNA"/>
</dbReference>
<dbReference type="GO" id="GO:0140096">
    <property type="term" value="F:catalytic activity, acting on a protein"/>
    <property type="evidence" value="ECO:0007669"/>
    <property type="project" value="UniProtKB-ARBA"/>
</dbReference>
<evidence type="ECO:0000313" key="3">
    <source>
        <dbReference type="Proteomes" id="UP000824124"/>
    </source>
</evidence>
<dbReference type="Gene3D" id="3.30.930.10">
    <property type="entry name" value="Bira Bifunctional Protein, Domain 2"/>
    <property type="match status" value="1"/>
</dbReference>
<evidence type="ECO:0000259" key="1">
    <source>
        <dbReference type="Pfam" id="PF13393"/>
    </source>
</evidence>
<dbReference type="SUPFAM" id="SSF55681">
    <property type="entry name" value="Class II aaRS and biotin synthetases"/>
    <property type="match status" value="1"/>
</dbReference>
<proteinExistence type="predicted"/>
<dbReference type="Pfam" id="PF13393">
    <property type="entry name" value="tRNA-synt_His"/>
    <property type="match status" value="1"/>
</dbReference>
<name>A0A9D1KYU5_9FIRM</name>
<reference evidence="2" key="1">
    <citation type="submission" date="2020-10" db="EMBL/GenBank/DDBJ databases">
        <authorList>
            <person name="Gilroy R."/>
        </authorList>
    </citation>
    <scope>NUCLEOTIDE SEQUENCE</scope>
    <source>
        <strain evidence="2">2830</strain>
    </source>
</reference>
<keyword evidence="2" id="KW-0328">Glycosyltransferase</keyword>
<comment type="caution">
    <text evidence="2">The sequence shown here is derived from an EMBL/GenBank/DDBJ whole genome shotgun (WGS) entry which is preliminary data.</text>
</comment>
<accession>A0A9D1KYU5</accession>
<keyword evidence="2" id="KW-0808">Transferase</keyword>
<feature type="domain" description="Class II Histidinyl-tRNA synthetase (HisRS)-like catalytic core" evidence="1">
    <location>
        <begin position="11"/>
        <end position="301"/>
    </location>
</feature>
<reference evidence="2" key="2">
    <citation type="journal article" date="2021" name="PeerJ">
        <title>Extensive microbial diversity within the chicken gut microbiome revealed by metagenomics and culture.</title>
        <authorList>
            <person name="Gilroy R."/>
            <person name="Ravi A."/>
            <person name="Getino M."/>
            <person name="Pursley I."/>
            <person name="Horton D.L."/>
            <person name="Alikhan N.F."/>
            <person name="Baker D."/>
            <person name="Gharbi K."/>
            <person name="Hall N."/>
            <person name="Watson M."/>
            <person name="Adriaenssens E.M."/>
            <person name="Foster-Nyarko E."/>
            <person name="Jarju S."/>
            <person name="Secka A."/>
            <person name="Antonio M."/>
            <person name="Oren A."/>
            <person name="Chaudhuri R.R."/>
            <person name="La Ragione R."/>
            <person name="Hildebrand F."/>
            <person name="Pallen M.J."/>
        </authorList>
    </citation>
    <scope>NUCLEOTIDE SEQUENCE</scope>
    <source>
        <strain evidence="2">2830</strain>
    </source>
</reference>
<dbReference type="PANTHER" id="PTHR11476">
    <property type="entry name" value="HISTIDYL-TRNA SYNTHETASE"/>
    <property type="match status" value="1"/>
</dbReference>
<protein>
    <submittedName>
        <fullName evidence="2">ATP phosphoribosyltransferase regulatory subunit</fullName>
    </submittedName>
</protein>
<evidence type="ECO:0000313" key="2">
    <source>
        <dbReference type="EMBL" id="HIU09915.1"/>
    </source>
</evidence>
<dbReference type="PANTHER" id="PTHR11476:SF7">
    <property type="entry name" value="HISTIDINE--TRNA LIGASE"/>
    <property type="match status" value="1"/>
</dbReference>
<dbReference type="AlphaFoldDB" id="A0A9D1KYU5"/>
<dbReference type="InterPro" id="IPR045864">
    <property type="entry name" value="aa-tRNA-synth_II/BPL/LPL"/>
</dbReference>
<dbReference type="Proteomes" id="UP000824124">
    <property type="component" value="Unassembled WGS sequence"/>
</dbReference>
<sequence length="368" mass="41243">MNFDFDASRPEERAMLVLRRLYELYGYRRYKVSNFEEYSLYLQYKKFLAGDRILSFTDLDGRLLALRPDVTLSIIKNARENETAKAYYIEKVYRESKESNTFKEINQMGLEYMGRVDSYALAETVQLAAQSLAAISDGYILEIGHMQFVTGLLEKLDLTEAERAQILAGLAAKSPHLLKQTADELGLAAADAKRLLALLKLTGSPEDVLNLAEDICTGRKMQSALDELKTICAAQDEAAQAHLRLDLAMLNDTEFYDGILICGYLEGVPRPVLSGGRYDSMMRKLGHSMGAVCFAVYLDELERLPLPPRDFDVDVWLEEDADADAEGLLAAAREFAEAGQSVRVAASLPSDIRFRRHYKFSGGRLAEC</sequence>